<keyword evidence="1" id="KW-1133">Transmembrane helix</keyword>
<gene>
    <name evidence="2" type="ORF">H8S57_06765</name>
</gene>
<name>A0A8J6M562_9FIRM</name>
<dbReference type="AlphaFoldDB" id="A0A8J6M562"/>
<keyword evidence="1" id="KW-0812">Transmembrane</keyword>
<keyword evidence="1" id="KW-0472">Membrane</keyword>
<keyword evidence="3" id="KW-1185">Reference proteome</keyword>
<dbReference type="EMBL" id="JACOPP010000006">
    <property type="protein sequence ID" value="MBC5733427.1"/>
    <property type="molecule type" value="Genomic_DNA"/>
</dbReference>
<proteinExistence type="predicted"/>
<feature type="transmembrane region" description="Helical" evidence="1">
    <location>
        <begin position="7"/>
        <end position="31"/>
    </location>
</feature>
<evidence type="ECO:0000313" key="2">
    <source>
        <dbReference type="EMBL" id="MBC5733427.1"/>
    </source>
</evidence>
<organism evidence="2 3">
    <name type="scientific">Lawsonibacter hominis</name>
    <dbReference type="NCBI Taxonomy" id="2763053"/>
    <lineage>
        <taxon>Bacteria</taxon>
        <taxon>Bacillati</taxon>
        <taxon>Bacillota</taxon>
        <taxon>Clostridia</taxon>
        <taxon>Eubacteriales</taxon>
        <taxon>Oscillospiraceae</taxon>
        <taxon>Lawsonibacter</taxon>
    </lineage>
</organism>
<evidence type="ECO:0000256" key="1">
    <source>
        <dbReference type="SAM" id="Phobius"/>
    </source>
</evidence>
<accession>A0A8J6M562</accession>
<dbReference type="RefSeq" id="WP_186907321.1">
    <property type="nucleotide sequence ID" value="NZ_JACOPP010000006.1"/>
</dbReference>
<sequence length="269" mass="28965">MERKKRNILVVLIAIVIVVAMLSSFGLALFAPDTSKIVLPTPLASEPPEDGPGGGADGLVRVEVTPQTVQNVIRTLARPESYYREVTIEDIWGEGEEERGVTSAQVWADYGWTYTRSAWPGGTVRCSLVGEGTFWLWYEGSRAVLSGPADAYSADLEGQRIPTYEDVLDLPVDAIAATGYEEQGGLSCICVETAADELGYRQRYWISVDSGLLVCSETLEGEQTVYRMSSYAVERPVPAGTQFALPDGTVLHTPGGAVTPGPAAEEDQG</sequence>
<protein>
    <submittedName>
        <fullName evidence="2">Uncharacterized protein</fullName>
    </submittedName>
</protein>
<dbReference type="Proteomes" id="UP000661435">
    <property type="component" value="Unassembled WGS sequence"/>
</dbReference>
<evidence type="ECO:0000313" key="3">
    <source>
        <dbReference type="Proteomes" id="UP000661435"/>
    </source>
</evidence>
<comment type="caution">
    <text evidence="2">The sequence shown here is derived from an EMBL/GenBank/DDBJ whole genome shotgun (WGS) entry which is preliminary data.</text>
</comment>
<reference evidence="2" key="1">
    <citation type="submission" date="2020-08" db="EMBL/GenBank/DDBJ databases">
        <title>Genome public.</title>
        <authorList>
            <person name="Liu C."/>
            <person name="Sun Q."/>
        </authorList>
    </citation>
    <scope>NUCLEOTIDE SEQUENCE</scope>
    <source>
        <strain evidence="2">NSJ-51</strain>
    </source>
</reference>